<accession>A2CB51</accession>
<name>A2CB51_PROM3</name>
<dbReference type="Proteomes" id="UP000002274">
    <property type="component" value="Chromosome"/>
</dbReference>
<protein>
    <submittedName>
        <fullName evidence="1">Uncharacterized protein</fullName>
    </submittedName>
</protein>
<sequence>MTKRVKIKPTGLQDKQVNRLSNATVEYQSFLNSGVKFKPEDLKSSRHGKRQ</sequence>
<reference evidence="1 2" key="1">
    <citation type="journal article" date="2007" name="PLoS Genet.">
        <title>Patterns and implications of gene gain and loss in the evolution of Prochlorococcus.</title>
        <authorList>
            <person name="Kettler G.C."/>
            <person name="Martiny A.C."/>
            <person name="Huang K."/>
            <person name="Zucker J."/>
            <person name="Coleman M.L."/>
            <person name="Rodrigue S."/>
            <person name="Chen F."/>
            <person name="Lapidus A."/>
            <person name="Ferriera S."/>
            <person name="Johnson J."/>
            <person name="Steglich C."/>
            <person name="Church G.M."/>
            <person name="Richardson P."/>
            <person name="Chisholm S.W."/>
        </authorList>
    </citation>
    <scope>NUCLEOTIDE SEQUENCE [LARGE SCALE GENOMIC DNA]</scope>
    <source>
        <strain evidence="1 2">MIT 9303</strain>
    </source>
</reference>
<proteinExistence type="predicted"/>
<gene>
    <name evidence="1" type="ordered locus">P9303_19691</name>
</gene>
<dbReference type="HOGENOM" id="CLU_3102518_0_0_3"/>
<organism evidence="1 2">
    <name type="scientific">Prochlorococcus marinus (strain MIT 9303)</name>
    <dbReference type="NCBI Taxonomy" id="59922"/>
    <lineage>
        <taxon>Bacteria</taxon>
        <taxon>Bacillati</taxon>
        <taxon>Cyanobacteriota</taxon>
        <taxon>Cyanophyceae</taxon>
        <taxon>Synechococcales</taxon>
        <taxon>Prochlorococcaceae</taxon>
        <taxon>Prochlorococcus</taxon>
    </lineage>
</organism>
<evidence type="ECO:0000313" key="2">
    <source>
        <dbReference type="Proteomes" id="UP000002274"/>
    </source>
</evidence>
<dbReference type="EMBL" id="CP000554">
    <property type="protein sequence ID" value="ABM78711.1"/>
    <property type="molecule type" value="Genomic_DNA"/>
</dbReference>
<evidence type="ECO:0000313" key="1">
    <source>
        <dbReference type="EMBL" id="ABM78711.1"/>
    </source>
</evidence>
<dbReference type="KEGG" id="pmf:P9303_19691"/>
<dbReference type="AlphaFoldDB" id="A2CB51"/>